<reference evidence="2" key="1">
    <citation type="submission" date="2017-06" db="EMBL/GenBank/DDBJ databases">
        <authorList>
            <person name="Cremers G."/>
        </authorList>
    </citation>
    <scope>NUCLEOTIDE SEQUENCE [LARGE SCALE GENOMIC DNA]</scope>
</reference>
<keyword evidence="2" id="KW-1185">Reference proteome</keyword>
<evidence type="ECO:0000313" key="1">
    <source>
        <dbReference type="EMBL" id="SNQ61209.1"/>
    </source>
</evidence>
<gene>
    <name evidence="1" type="ORF">MNV_250026</name>
</gene>
<protein>
    <submittedName>
        <fullName evidence="1">Uncharacterized protein</fullName>
    </submittedName>
</protein>
<dbReference type="EMBL" id="FZMP01000168">
    <property type="protein sequence ID" value="SNQ61209.1"/>
    <property type="molecule type" value="Genomic_DNA"/>
</dbReference>
<proteinExistence type="predicted"/>
<accession>A0A284VPQ4</accession>
<sequence length="49" mass="5688">MIGSMKEDIGIMKTDMEFIKNSLKRKVDIDEFSVLEKRVAALESKVRTR</sequence>
<evidence type="ECO:0000313" key="2">
    <source>
        <dbReference type="Proteomes" id="UP000218615"/>
    </source>
</evidence>
<dbReference type="AlphaFoldDB" id="A0A284VPQ4"/>
<organism evidence="1 2">
    <name type="scientific">Candidatus Methanoperedens nitratireducens</name>
    <dbReference type="NCBI Taxonomy" id="1392998"/>
    <lineage>
        <taxon>Archaea</taxon>
        <taxon>Methanobacteriati</taxon>
        <taxon>Methanobacteriota</taxon>
        <taxon>Stenosarchaea group</taxon>
        <taxon>Methanomicrobia</taxon>
        <taxon>Methanosarcinales</taxon>
        <taxon>ANME-2 cluster</taxon>
        <taxon>Candidatus Methanoperedentaceae</taxon>
        <taxon>Candidatus Methanoperedens</taxon>
    </lineage>
</organism>
<dbReference type="Proteomes" id="UP000218615">
    <property type="component" value="Unassembled WGS sequence"/>
</dbReference>
<name>A0A284VPQ4_9EURY</name>